<keyword evidence="2" id="KW-1185">Reference proteome</keyword>
<sequence>MFFAHGMAGVAICFATVSHLIDGVLDQLDQLGPVGPVGADHSASGLMAVKAEGAYTAPRHNPVQAGSSVSCESVSVSAPPAAIRPTRTASTP</sequence>
<organism evidence="1 2">
    <name type="scientific">Catenulispora yoronensis</name>
    <dbReference type="NCBI Taxonomy" id="450799"/>
    <lineage>
        <taxon>Bacteria</taxon>
        <taxon>Bacillati</taxon>
        <taxon>Actinomycetota</taxon>
        <taxon>Actinomycetes</taxon>
        <taxon>Catenulisporales</taxon>
        <taxon>Catenulisporaceae</taxon>
        <taxon>Catenulispora</taxon>
    </lineage>
</organism>
<proteinExistence type="predicted"/>
<accession>A0ABN2TW45</accession>
<protein>
    <submittedName>
        <fullName evidence="1">Uncharacterized protein</fullName>
    </submittedName>
</protein>
<evidence type="ECO:0000313" key="2">
    <source>
        <dbReference type="Proteomes" id="UP001500751"/>
    </source>
</evidence>
<comment type="caution">
    <text evidence="1">The sequence shown here is derived from an EMBL/GenBank/DDBJ whole genome shotgun (WGS) entry which is preliminary data.</text>
</comment>
<dbReference type="Proteomes" id="UP001500751">
    <property type="component" value="Unassembled WGS sequence"/>
</dbReference>
<reference evidence="1 2" key="1">
    <citation type="journal article" date="2019" name="Int. J. Syst. Evol. Microbiol.">
        <title>The Global Catalogue of Microorganisms (GCM) 10K type strain sequencing project: providing services to taxonomists for standard genome sequencing and annotation.</title>
        <authorList>
            <consortium name="The Broad Institute Genomics Platform"/>
            <consortium name="The Broad Institute Genome Sequencing Center for Infectious Disease"/>
            <person name="Wu L."/>
            <person name="Ma J."/>
        </authorList>
    </citation>
    <scope>NUCLEOTIDE SEQUENCE [LARGE SCALE GENOMIC DNA]</scope>
    <source>
        <strain evidence="1 2">JCM 16014</strain>
    </source>
</reference>
<name>A0ABN2TW45_9ACTN</name>
<gene>
    <name evidence="1" type="ORF">GCM10009839_19160</name>
</gene>
<dbReference type="EMBL" id="BAAAQN010000008">
    <property type="protein sequence ID" value="GAA2022080.1"/>
    <property type="molecule type" value="Genomic_DNA"/>
</dbReference>
<evidence type="ECO:0000313" key="1">
    <source>
        <dbReference type="EMBL" id="GAA2022080.1"/>
    </source>
</evidence>